<accession>A0A078GG67</accession>
<dbReference type="Gene3D" id="1.20.58.70">
    <property type="match status" value="1"/>
</dbReference>
<keyword evidence="7" id="KW-0804">Transcription</keyword>
<dbReference type="InterPro" id="IPR010989">
    <property type="entry name" value="SNARE"/>
</dbReference>
<keyword evidence="3" id="KW-0862">Zinc</keyword>
<keyword evidence="6" id="KW-0238">DNA-binding</keyword>
<dbReference type="STRING" id="3708.A0A078GG67"/>
<dbReference type="SUPFAM" id="SSF47661">
    <property type="entry name" value="t-snare proteins"/>
    <property type="match status" value="1"/>
</dbReference>
<dbReference type="PaxDb" id="3708-A0A078GG67"/>
<evidence type="ECO:0000256" key="8">
    <source>
        <dbReference type="ARBA" id="ARBA00023242"/>
    </source>
</evidence>
<dbReference type="AlphaFoldDB" id="A0A078GG67"/>
<dbReference type="GO" id="GO:0015031">
    <property type="term" value="P:protein transport"/>
    <property type="evidence" value="ECO:0007669"/>
    <property type="project" value="UniProtKB-KW"/>
</dbReference>
<gene>
    <name evidence="12" type="primary">BnaA07g02590D</name>
    <name evidence="11" type="ORF">DARMORV10_A07P03640.1</name>
    <name evidence="12" type="ORF">GSBRNA2T00026537001</name>
</gene>
<feature type="domain" description="Dof-type" evidence="9">
    <location>
        <begin position="211"/>
        <end position="239"/>
    </location>
</feature>
<keyword evidence="1" id="KW-0479">Metal-binding</keyword>
<dbReference type="InterPro" id="IPR006011">
    <property type="entry name" value="Syntaxin_N"/>
</dbReference>
<dbReference type="InterPro" id="IPR003851">
    <property type="entry name" value="Znf_Dof"/>
</dbReference>
<keyword evidence="13" id="KW-1185">Reference proteome</keyword>
<evidence type="ECO:0000313" key="11">
    <source>
        <dbReference type="EMBL" id="CAF2157444.1"/>
    </source>
</evidence>
<sequence>MWAYICCRDLCPAYYNQADEEEIHVFRNASFKSLGLCRLLQYEIYSQTMVSRAVFHILLNTPKNFQLQIHLINVLLKSITHLRSTFNASFTQARRWNCDYKKEKEKVTDIRTGAAKLKEDSEADFHGAATNIVNAKLAKDFQSVLKEFQKAQRLAAEREIRYTHVVTKDIPTRVVIEWYLLSRGEAKGTGENYALPAIQQYGDQALLLQLVCKKCQRYWTAGGKMRYVLVGAGRHKNKNLASHNNCNVSITSAETDLQHPYGTNLLHILALIQSSANQWHQG</sequence>
<evidence type="ECO:0000256" key="3">
    <source>
        <dbReference type="ARBA" id="ARBA00022833"/>
    </source>
</evidence>
<dbReference type="GO" id="GO:0016020">
    <property type="term" value="C:membrane"/>
    <property type="evidence" value="ECO:0007669"/>
    <property type="project" value="InterPro"/>
</dbReference>
<dbReference type="PANTHER" id="PTHR31089">
    <property type="entry name" value="CYCLIC DOF FACTOR 2"/>
    <property type="match status" value="1"/>
</dbReference>
<organism evidence="12 13">
    <name type="scientific">Brassica napus</name>
    <name type="common">Rape</name>
    <dbReference type="NCBI Taxonomy" id="3708"/>
    <lineage>
        <taxon>Eukaryota</taxon>
        <taxon>Viridiplantae</taxon>
        <taxon>Streptophyta</taxon>
        <taxon>Embryophyta</taxon>
        <taxon>Tracheophyta</taxon>
        <taxon>Spermatophyta</taxon>
        <taxon>Magnoliopsida</taxon>
        <taxon>eudicotyledons</taxon>
        <taxon>Gunneridae</taxon>
        <taxon>Pentapetalae</taxon>
        <taxon>rosids</taxon>
        <taxon>malvids</taxon>
        <taxon>Brassicales</taxon>
        <taxon>Brassicaceae</taxon>
        <taxon>Brassiceae</taxon>
        <taxon>Brassica</taxon>
    </lineage>
</organism>
<name>A0A078GG67_BRANA</name>
<dbReference type="SMR" id="A0A078GG67"/>
<keyword evidence="4" id="KW-0653">Protein transport</keyword>
<reference evidence="12 13" key="1">
    <citation type="journal article" date="2014" name="Science">
        <title>Plant genetics. Early allopolyploid evolution in the post-Neolithic Brassica napus oilseed genome.</title>
        <authorList>
            <person name="Chalhoub B."/>
            <person name="Denoeud F."/>
            <person name="Liu S."/>
            <person name="Parkin I.A."/>
            <person name="Tang H."/>
            <person name="Wang X."/>
            <person name="Chiquet J."/>
            <person name="Belcram H."/>
            <person name="Tong C."/>
            <person name="Samans B."/>
            <person name="Correa M."/>
            <person name="Da Silva C."/>
            <person name="Just J."/>
            <person name="Falentin C."/>
            <person name="Koh C.S."/>
            <person name="Le Clainche I."/>
            <person name="Bernard M."/>
            <person name="Bento P."/>
            <person name="Noel B."/>
            <person name="Labadie K."/>
            <person name="Alberti A."/>
            <person name="Charles M."/>
            <person name="Arnaud D."/>
            <person name="Guo H."/>
            <person name="Daviaud C."/>
            <person name="Alamery S."/>
            <person name="Jabbari K."/>
            <person name="Zhao M."/>
            <person name="Edger P.P."/>
            <person name="Chelaifa H."/>
            <person name="Tack D."/>
            <person name="Lassalle G."/>
            <person name="Mestiri I."/>
            <person name="Schnel N."/>
            <person name="Le Paslier M.C."/>
            <person name="Fan G."/>
            <person name="Renault V."/>
            <person name="Bayer P.E."/>
            <person name="Golicz A.A."/>
            <person name="Manoli S."/>
            <person name="Lee T.H."/>
            <person name="Thi V.H."/>
            <person name="Chalabi S."/>
            <person name="Hu Q."/>
            <person name="Fan C."/>
            <person name="Tollenaere R."/>
            <person name="Lu Y."/>
            <person name="Battail C."/>
            <person name="Shen J."/>
            <person name="Sidebottom C.H."/>
            <person name="Wang X."/>
            <person name="Canaguier A."/>
            <person name="Chauveau A."/>
            <person name="Berard A."/>
            <person name="Deniot G."/>
            <person name="Guan M."/>
            <person name="Liu Z."/>
            <person name="Sun F."/>
            <person name="Lim Y.P."/>
            <person name="Lyons E."/>
            <person name="Town C.D."/>
            <person name="Bancroft I."/>
            <person name="Wang X."/>
            <person name="Meng J."/>
            <person name="Ma J."/>
            <person name="Pires J.C."/>
            <person name="King G.J."/>
            <person name="Brunel D."/>
            <person name="Delourme R."/>
            <person name="Renard M."/>
            <person name="Aury J.M."/>
            <person name="Adams K.L."/>
            <person name="Batley J."/>
            <person name="Snowdon R.J."/>
            <person name="Tost J."/>
            <person name="Edwards D."/>
            <person name="Zhou Y."/>
            <person name="Hua W."/>
            <person name="Sharpe A.G."/>
            <person name="Paterson A.H."/>
            <person name="Guan C."/>
            <person name="Wincker P."/>
        </authorList>
    </citation>
    <scope>NUCLEOTIDE SEQUENCE [LARGE SCALE GENOMIC DNA]</scope>
    <source>
        <strain evidence="13">cv. Darmor-bzh</strain>
    </source>
</reference>
<reference evidence="12" key="2">
    <citation type="submission" date="2014-06" db="EMBL/GenBank/DDBJ databases">
        <authorList>
            <person name="Genoscope - CEA"/>
        </authorList>
    </citation>
    <scope>NUCLEOTIDE SEQUENCE</scope>
</reference>
<evidence type="ECO:0000259" key="10">
    <source>
        <dbReference type="Pfam" id="PF14523"/>
    </source>
</evidence>
<dbReference type="Proteomes" id="UP000028999">
    <property type="component" value="Unassembled WGS sequence"/>
</dbReference>
<evidence type="ECO:0000256" key="7">
    <source>
        <dbReference type="ARBA" id="ARBA00023163"/>
    </source>
</evidence>
<proteinExistence type="predicted"/>
<keyword evidence="2" id="KW-0863">Zinc-finger</keyword>
<keyword evidence="8" id="KW-0539">Nucleus</keyword>
<evidence type="ECO:0000313" key="13">
    <source>
        <dbReference type="Proteomes" id="UP000028999"/>
    </source>
</evidence>
<evidence type="ECO:0000256" key="1">
    <source>
        <dbReference type="ARBA" id="ARBA00022723"/>
    </source>
</evidence>
<dbReference type="EMBL" id="LK032157">
    <property type="protein sequence ID" value="CDY24334.1"/>
    <property type="molecule type" value="Genomic_DNA"/>
</dbReference>
<dbReference type="GO" id="GO:0016192">
    <property type="term" value="P:vesicle-mediated transport"/>
    <property type="evidence" value="ECO:0007669"/>
    <property type="project" value="InterPro"/>
</dbReference>
<reference evidence="11" key="3">
    <citation type="submission" date="2021-01" db="EMBL/GenBank/DDBJ databases">
        <authorList>
            <consortium name="Genoscope - CEA"/>
            <person name="William W."/>
        </authorList>
    </citation>
    <scope>NUCLEOTIDE SEQUENCE</scope>
</reference>
<feature type="domain" description="Syntaxin N-terminal" evidence="10">
    <location>
        <begin position="69"/>
        <end position="166"/>
    </location>
</feature>
<dbReference type="InterPro" id="IPR045174">
    <property type="entry name" value="Dof"/>
</dbReference>
<evidence type="ECO:0000256" key="2">
    <source>
        <dbReference type="ARBA" id="ARBA00022771"/>
    </source>
</evidence>
<keyword evidence="4" id="KW-0813">Transport</keyword>
<dbReference type="GO" id="GO:0008270">
    <property type="term" value="F:zinc ion binding"/>
    <property type="evidence" value="ECO:0007669"/>
    <property type="project" value="UniProtKB-KW"/>
</dbReference>
<evidence type="ECO:0000256" key="5">
    <source>
        <dbReference type="ARBA" id="ARBA00023015"/>
    </source>
</evidence>
<keyword evidence="5" id="KW-0805">Transcription regulation</keyword>
<dbReference type="GO" id="GO:0003700">
    <property type="term" value="F:DNA-binding transcription factor activity"/>
    <property type="evidence" value="ECO:0007669"/>
    <property type="project" value="InterPro"/>
</dbReference>
<dbReference type="PANTHER" id="PTHR31089:SF75">
    <property type="entry name" value="CYCLIC DOF FACTOR 2"/>
    <property type="match status" value="1"/>
</dbReference>
<dbReference type="Proteomes" id="UP001295469">
    <property type="component" value="Chromosome A07"/>
</dbReference>
<dbReference type="GO" id="GO:0003677">
    <property type="term" value="F:DNA binding"/>
    <property type="evidence" value="ECO:0007669"/>
    <property type="project" value="UniProtKB-KW"/>
</dbReference>
<evidence type="ECO:0000313" key="12">
    <source>
        <dbReference type="EMBL" id="CDY24334.1"/>
    </source>
</evidence>
<dbReference type="Pfam" id="PF14523">
    <property type="entry name" value="Syntaxin_2"/>
    <property type="match status" value="1"/>
</dbReference>
<evidence type="ECO:0000259" key="9">
    <source>
        <dbReference type="Pfam" id="PF02701"/>
    </source>
</evidence>
<dbReference type="EMBL" id="HG994361">
    <property type="protein sequence ID" value="CAF2157444.1"/>
    <property type="molecule type" value="Genomic_DNA"/>
</dbReference>
<dbReference type="Pfam" id="PF02701">
    <property type="entry name" value="Zn_ribbon_Dof"/>
    <property type="match status" value="1"/>
</dbReference>
<evidence type="ECO:0000256" key="6">
    <source>
        <dbReference type="ARBA" id="ARBA00023125"/>
    </source>
</evidence>
<evidence type="ECO:0000256" key="4">
    <source>
        <dbReference type="ARBA" id="ARBA00022927"/>
    </source>
</evidence>
<dbReference type="Gramene" id="CDY24334">
    <property type="protein sequence ID" value="CDY24334"/>
    <property type="gene ID" value="GSBRNA2T00026537001"/>
</dbReference>
<protein>
    <submittedName>
        <fullName evidence="11">(rape) hypothetical protein</fullName>
    </submittedName>
    <submittedName>
        <fullName evidence="12">BnaA07g02590D protein</fullName>
    </submittedName>
</protein>